<sequence>MSFDQEDATFVVVVNDEEQYSIWPQHKPVPEGWQSVGVEGDKATCLAHIEQVWTDMRPKRLRQAMEA</sequence>
<keyword evidence="3" id="KW-1185">Reference proteome</keyword>
<evidence type="ECO:0000313" key="2">
    <source>
        <dbReference type="EMBL" id="ODC03825.1"/>
    </source>
</evidence>
<comment type="caution">
    <text evidence="2">The sequence shown here is derived from an EMBL/GenBank/DDBJ whole genome shotgun (WGS) entry which is preliminary data.</text>
</comment>
<dbReference type="SMART" id="SM00923">
    <property type="entry name" value="MbtH"/>
    <property type="match status" value="1"/>
</dbReference>
<dbReference type="OrthoDB" id="7584480at2"/>
<name>A0A1E2VAZ9_9GAMM</name>
<evidence type="ECO:0000313" key="3">
    <source>
        <dbReference type="Proteomes" id="UP000094291"/>
    </source>
</evidence>
<dbReference type="InterPro" id="IPR038020">
    <property type="entry name" value="MbtH-like_sf"/>
</dbReference>
<dbReference type="Gene3D" id="3.90.820.10">
    <property type="entry name" value="Structural Genomics, Unknown Function 30-nov-00 1gh9 Mol_id"/>
    <property type="match status" value="1"/>
</dbReference>
<dbReference type="PANTHER" id="PTHR38444">
    <property type="entry name" value="ENTEROBACTIN BIOSYNTHESIS PROTEIN YBDZ"/>
    <property type="match status" value="1"/>
</dbReference>
<reference evidence="2 3" key="1">
    <citation type="submission" date="2016-08" db="EMBL/GenBank/DDBJ databases">
        <authorList>
            <person name="Seilhamer J.J."/>
        </authorList>
    </citation>
    <scope>NUCLEOTIDE SEQUENCE [LARGE SCALE GENOMIC DNA]</scope>
    <source>
        <strain evidence="2 3">PH27A</strain>
    </source>
</reference>
<dbReference type="AlphaFoldDB" id="A0A1E2VAZ9"/>
<dbReference type="STRING" id="197479.BFW38_10000"/>
<dbReference type="RefSeq" id="WP_068998388.1">
    <property type="nucleotide sequence ID" value="NZ_MDTQ01000001.1"/>
</dbReference>
<gene>
    <name evidence="2" type="ORF">BFW38_10000</name>
</gene>
<dbReference type="PANTHER" id="PTHR38444:SF1">
    <property type="entry name" value="ENTEROBACTIN BIOSYNTHESIS PROTEIN YBDZ"/>
    <property type="match status" value="1"/>
</dbReference>
<dbReference type="GO" id="GO:0005829">
    <property type="term" value="C:cytosol"/>
    <property type="evidence" value="ECO:0007669"/>
    <property type="project" value="TreeGrafter"/>
</dbReference>
<dbReference type="InterPro" id="IPR005153">
    <property type="entry name" value="MbtH-like_dom"/>
</dbReference>
<dbReference type="GO" id="GO:0019290">
    <property type="term" value="P:siderophore biosynthetic process"/>
    <property type="evidence" value="ECO:0007669"/>
    <property type="project" value="TreeGrafter"/>
</dbReference>
<feature type="domain" description="MbtH-like" evidence="1">
    <location>
        <begin position="1"/>
        <end position="51"/>
    </location>
</feature>
<dbReference type="Pfam" id="PF03621">
    <property type="entry name" value="MbtH"/>
    <property type="match status" value="1"/>
</dbReference>
<evidence type="ECO:0000259" key="1">
    <source>
        <dbReference type="SMART" id="SM00923"/>
    </source>
</evidence>
<accession>A0A1E2VAZ9</accession>
<dbReference type="EMBL" id="MDTQ01000001">
    <property type="protein sequence ID" value="ODC03825.1"/>
    <property type="molecule type" value="Genomic_DNA"/>
</dbReference>
<organism evidence="2 3">
    <name type="scientific">Terasakiispira papahanaumokuakeensis</name>
    <dbReference type="NCBI Taxonomy" id="197479"/>
    <lineage>
        <taxon>Bacteria</taxon>
        <taxon>Pseudomonadati</taxon>
        <taxon>Pseudomonadota</taxon>
        <taxon>Gammaproteobacteria</taxon>
        <taxon>Oceanospirillales</taxon>
        <taxon>Terasakiispira</taxon>
    </lineage>
</organism>
<proteinExistence type="predicted"/>
<dbReference type="InterPro" id="IPR037407">
    <property type="entry name" value="MLP_fam"/>
</dbReference>
<dbReference type="Proteomes" id="UP000094291">
    <property type="component" value="Unassembled WGS sequence"/>
</dbReference>
<protein>
    <submittedName>
        <fullName evidence="2">Antibiotic synthesis protein MbtH</fullName>
    </submittedName>
</protein>
<dbReference type="SUPFAM" id="SSF160582">
    <property type="entry name" value="MbtH-like"/>
    <property type="match status" value="1"/>
</dbReference>